<evidence type="ECO:0000313" key="6">
    <source>
        <dbReference type="Proteomes" id="UP000198688"/>
    </source>
</evidence>
<dbReference type="OrthoDB" id="5503950at2"/>
<dbReference type="GO" id="GO:0019433">
    <property type="term" value="P:triglyceride catabolic process"/>
    <property type="evidence" value="ECO:0007669"/>
    <property type="project" value="TreeGrafter"/>
</dbReference>
<evidence type="ECO:0000256" key="2">
    <source>
        <dbReference type="PIRSR" id="PIRSR637460-2"/>
    </source>
</evidence>
<dbReference type="RefSeq" id="WP_157751759.1">
    <property type="nucleotide sequence ID" value="NZ_BOMJ01000066.1"/>
</dbReference>
<feature type="disulfide bond" evidence="2">
    <location>
        <begin position="191"/>
        <end position="237"/>
    </location>
</feature>
<dbReference type="SUPFAM" id="SSF52266">
    <property type="entry name" value="SGNH hydrolase"/>
    <property type="match status" value="1"/>
</dbReference>
<feature type="active site" description="Nucleophile" evidence="1">
    <location>
        <position position="44"/>
    </location>
</feature>
<reference evidence="5 6" key="1">
    <citation type="submission" date="2016-10" db="EMBL/GenBank/DDBJ databases">
        <authorList>
            <person name="de Groot N.N."/>
        </authorList>
    </citation>
    <scope>NUCLEOTIDE SEQUENCE [LARGE SCALE GENOMIC DNA]</scope>
    <source>
        <strain evidence="5 6">DSM 43941</strain>
    </source>
</reference>
<evidence type="ECO:0000256" key="1">
    <source>
        <dbReference type="PIRSR" id="PIRSR637460-1"/>
    </source>
</evidence>
<feature type="domain" description="SGNH hydrolase-type esterase" evidence="4">
    <location>
        <begin position="40"/>
        <end position="263"/>
    </location>
</feature>
<dbReference type="InterPro" id="IPR013830">
    <property type="entry name" value="SGNH_hydro"/>
</dbReference>
<dbReference type="PANTHER" id="PTHR37981">
    <property type="entry name" value="LIPASE 2"/>
    <property type="match status" value="1"/>
</dbReference>
<dbReference type="Pfam" id="PF13472">
    <property type="entry name" value="Lipase_GDSL_2"/>
    <property type="match status" value="1"/>
</dbReference>
<feature type="disulfide bond" evidence="2">
    <location>
        <begin position="129"/>
        <end position="137"/>
    </location>
</feature>
<keyword evidence="6" id="KW-1185">Reference proteome</keyword>
<dbReference type="PROSITE" id="PS51257">
    <property type="entry name" value="PROKAR_LIPOPROTEIN"/>
    <property type="match status" value="1"/>
</dbReference>
<dbReference type="AlphaFoldDB" id="A0A1H2BMD7"/>
<feature type="signal peptide" evidence="3">
    <location>
        <begin position="1"/>
        <end position="20"/>
    </location>
</feature>
<keyword evidence="2" id="KW-1015">Disulfide bond</keyword>
<dbReference type="InterPro" id="IPR037460">
    <property type="entry name" value="SEST-like"/>
</dbReference>
<evidence type="ECO:0000259" key="4">
    <source>
        <dbReference type="Pfam" id="PF13472"/>
    </source>
</evidence>
<evidence type="ECO:0000256" key="3">
    <source>
        <dbReference type="SAM" id="SignalP"/>
    </source>
</evidence>
<dbReference type="EMBL" id="LT629758">
    <property type="protein sequence ID" value="SDT59232.1"/>
    <property type="molecule type" value="Genomic_DNA"/>
</dbReference>
<feature type="chain" id="PRO_5038662067" evidence="3">
    <location>
        <begin position="21"/>
        <end position="272"/>
    </location>
</feature>
<protein>
    <submittedName>
        <fullName evidence="5">Lysophospholipase L1</fullName>
    </submittedName>
</protein>
<gene>
    <name evidence="5" type="ORF">SAMN04489716_4724</name>
</gene>
<name>A0A1H2BMD7_9ACTN</name>
<sequence>MKARQTTAALFAVVALTAGGCGGGTDEAVEKTVTATDFVALGDSYAAGLGAGNYGTDANCKQSKDGGYPQLFVKEQTTPFAKVTDVACSGAVINDVRYEQLNALSDTTGVVTLTVGGNDAGWTTSLQQCLFGDDAGCQTSVEKGVTAAQGKLPAALDDLYTAIRTKAPNAKVYVLGYPHLVAAPGKSGVSCEQLTDARRKALNEGADSLVELIKGRAEAAEFTFVDVREAFKGHEACTEEPWIHAVGDDLSESFHPNADGYQAYLKALVAAV</sequence>
<feature type="active site" evidence="1">
    <location>
        <position position="255"/>
    </location>
</feature>
<dbReference type="CDD" id="cd01823">
    <property type="entry name" value="SEST_like"/>
    <property type="match status" value="1"/>
</dbReference>
<dbReference type="Proteomes" id="UP000198688">
    <property type="component" value="Chromosome I"/>
</dbReference>
<accession>A0A1H2BMD7</accession>
<feature type="disulfide bond" evidence="2">
    <location>
        <begin position="60"/>
        <end position="88"/>
    </location>
</feature>
<dbReference type="Gene3D" id="3.40.50.1110">
    <property type="entry name" value="SGNH hydrolase"/>
    <property type="match status" value="1"/>
</dbReference>
<organism evidence="5 6">
    <name type="scientific">Actinoplanes derwentensis</name>
    <dbReference type="NCBI Taxonomy" id="113562"/>
    <lineage>
        <taxon>Bacteria</taxon>
        <taxon>Bacillati</taxon>
        <taxon>Actinomycetota</taxon>
        <taxon>Actinomycetes</taxon>
        <taxon>Micromonosporales</taxon>
        <taxon>Micromonosporaceae</taxon>
        <taxon>Actinoplanes</taxon>
    </lineage>
</organism>
<dbReference type="PANTHER" id="PTHR37981:SF1">
    <property type="entry name" value="SGNH HYDROLASE-TYPE ESTERASE DOMAIN-CONTAINING PROTEIN"/>
    <property type="match status" value="1"/>
</dbReference>
<proteinExistence type="predicted"/>
<dbReference type="STRING" id="113562.SAMN04489716_4724"/>
<keyword evidence="3" id="KW-0732">Signal</keyword>
<dbReference type="GO" id="GO:0004806">
    <property type="term" value="F:triacylglycerol lipase activity"/>
    <property type="evidence" value="ECO:0007669"/>
    <property type="project" value="TreeGrafter"/>
</dbReference>
<dbReference type="InterPro" id="IPR036514">
    <property type="entry name" value="SGNH_hydro_sf"/>
</dbReference>
<evidence type="ECO:0000313" key="5">
    <source>
        <dbReference type="EMBL" id="SDT59232.1"/>
    </source>
</evidence>